<proteinExistence type="predicted"/>
<accession>A0A1X7GI33</accession>
<dbReference type="SUPFAM" id="SSF53850">
    <property type="entry name" value="Periplasmic binding protein-like II"/>
    <property type="match status" value="1"/>
</dbReference>
<dbReference type="PANTHER" id="PTHR30570:SF1">
    <property type="entry name" value="PHOSPHATE-BINDING PROTEIN PSTS"/>
    <property type="match status" value="1"/>
</dbReference>
<dbReference type="EMBL" id="LT840185">
    <property type="protein sequence ID" value="SMF69746.1"/>
    <property type="molecule type" value="Genomic_DNA"/>
</dbReference>
<evidence type="ECO:0000256" key="1">
    <source>
        <dbReference type="ARBA" id="ARBA00022729"/>
    </source>
</evidence>
<organism evidence="3 4">
    <name type="scientific">Allosphingosinicella indica</name>
    <dbReference type="NCBI Taxonomy" id="941907"/>
    <lineage>
        <taxon>Bacteria</taxon>
        <taxon>Pseudomonadati</taxon>
        <taxon>Pseudomonadota</taxon>
        <taxon>Alphaproteobacteria</taxon>
        <taxon>Sphingomonadales</taxon>
        <taxon>Sphingomonadaceae</taxon>
        <taxon>Allosphingosinicella</taxon>
    </lineage>
</organism>
<dbReference type="Gene3D" id="3.40.190.10">
    <property type="entry name" value="Periplasmic binding protein-like II"/>
    <property type="match status" value="2"/>
</dbReference>
<sequence>MRILLGLGAAAVLLAGCGDGAGGGQQSAVRPIRAVGSSTVYPFTTAVAEQFARANPQFGAPTVESTGTGGGMKLFCAGVGINQPDVVNASRRMKRSEYADCANNGVDQVIELQIGIDGIAFVESNNGPRFKLTPAQVYQALAKTPYGKPQTAVNWSDVDPALPKIKIQVYGPPPTSGTRDALAELILEKGCDANAEMKALKEKDSDQHKTVCTTIREDGVYVEAGENDNLLIQKVEANPTAIGVLGYSFLERNSDKVHGVPLNDVTPTYETISTFAYPGARPLYVYVKGQHLDAIPGLREFVAEYAKSWNPDGLLVKRGLIASPDAQRTAATDVAAKFTALDPNQLK</sequence>
<name>A0A1X7GI33_9SPHN</name>
<keyword evidence="4" id="KW-1185">Reference proteome</keyword>
<keyword evidence="1" id="KW-0732">Signal</keyword>
<dbReference type="Pfam" id="PF12849">
    <property type="entry name" value="PBP_like_2"/>
    <property type="match status" value="1"/>
</dbReference>
<dbReference type="InterPro" id="IPR024370">
    <property type="entry name" value="PBP_domain"/>
</dbReference>
<evidence type="ECO:0000313" key="4">
    <source>
        <dbReference type="Proteomes" id="UP000192934"/>
    </source>
</evidence>
<dbReference type="Proteomes" id="UP000192934">
    <property type="component" value="Chromosome I"/>
</dbReference>
<evidence type="ECO:0000313" key="3">
    <source>
        <dbReference type="EMBL" id="SMF69746.1"/>
    </source>
</evidence>
<dbReference type="AlphaFoldDB" id="A0A1X7GI33"/>
<evidence type="ECO:0000259" key="2">
    <source>
        <dbReference type="Pfam" id="PF12849"/>
    </source>
</evidence>
<dbReference type="InterPro" id="IPR050811">
    <property type="entry name" value="Phosphate_ABC_transporter"/>
</dbReference>
<gene>
    <name evidence="3" type="ORF">SAMN06295910_1767</name>
</gene>
<dbReference type="OrthoDB" id="9790048at2"/>
<dbReference type="STRING" id="941907.SAMN06295910_1767"/>
<dbReference type="RefSeq" id="WP_085218436.1">
    <property type="nucleotide sequence ID" value="NZ_LT840185.1"/>
</dbReference>
<reference evidence="4" key="1">
    <citation type="submission" date="2017-04" db="EMBL/GenBank/DDBJ databases">
        <authorList>
            <person name="Varghese N."/>
            <person name="Submissions S."/>
        </authorList>
    </citation>
    <scope>NUCLEOTIDE SEQUENCE [LARGE SCALE GENOMIC DNA]</scope>
    <source>
        <strain evidence="4">Dd16</strain>
    </source>
</reference>
<feature type="domain" description="PBP" evidence="2">
    <location>
        <begin position="25"/>
        <end position="305"/>
    </location>
</feature>
<dbReference type="PROSITE" id="PS51257">
    <property type="entry name" value="PROKAR_LIPOPROTEIN"/>
    <property type="match status" value="1"/>
</dbReference>
<protein>
    <submittedName>
        <fullName evidence="3">Phosphate ABC transporter substrate-binding protein, PhoT family</fullName>
    </submittedName>
</protein>
<dbReference type="PANTHER" id="PTHR30570">
    <property type="entry name" value="PERIPLASMIC PHOSPHATE BINDING COMPONENT OF PHOSPHATE ABC TRANSPORTER"/>
    <property type="match status" value="1"/>
</dbReference>